<proteinExistence type="inferred from homology"/>
<name>A0A5B8RU77_9BURK</name>
<dbReference type="PRINTS" id="PR01595">
    <property type="entry name" value="SYCDCHAPRONE"/>
</dbReference>
<comment type="similarity">
    <text evidence="1">Belongs to the LcrH/SycD chaperone family.</text>
</comment>
<keyword evidence="4" id="KW-1185">Reference proteome</keyword>
<dbReference type="OrthoDB" id="8908818at2"/>
<dbReference type="KEGG" id="cof:FOZ74_09070"/>
<dbReference type="Pfam" id="PF07720">
    <property type="entry name" value="TPR_3"/>
    <property type="match status" value="2"/>
</dbReference>
<organism evidence="3 4">
    <name type="scientific">Comamonas flocculans</name>
    <dbReference type="NCBI Taxonomy" id="2597701"/>
    <lineage>
        <taxon>Bacteria</taxon>
        <taxon>Pseudomonadati</taxon>
        <taxon>Pseudomonadota</taxon>
        <taxon>Betaproteobacteria</taxon>
        <taxon>Burkholderiales</taxon>
        <taxon>Comamonadaceae</taxon>
        <taxon>Comamonas</taxon>
    </lineage>
</organism>
<dbReference type="AlphaFoldDB" id="A0A5B8RU77"/>
<evidence type="ECO:0000313" key="4">
    <source>
        <dbReference type="Proteomes" id="UP000321199"/>
    </source>
</evidence>
<evidence type="ECO:0000256" key="2">
    <source>
        <dbReference type="ARBA" id="ARBA00023186"/>
    </source>
</evidence>
<protein>
    <submittedName>
        <fullName evidence="3">CesD/SycD/LcrH family type III secretion system chaperone</fullName>
    </submittedName>
</protein>
<dbReference type="InterPro" id="IPR011990">
    <property type="entry name" value="TPR-like_helical_dom_sf"/>
</dbReference>
<evidence type="ECO:0000256" key="1">
    <source>
        <dbReference type="ARBA" id="ARBA00010244"/>
    </source>
</evidence>
<dbReference type="EMBL" id="CP042344">
    <property type="protein sequence ID" value="QEA13169.1"/>
    <property type="molecule type" value="Genomic_DNA"/>
</dbReference>
<dbReference type="InterPro" id="IPR011716">
    <property type="entry name" value="TPR-3"/>
</dbReference>
<accession>A0A5B8RU77</accession>
<dbReference type="Gene3D" id="1.25.40.10">
    <property type="entry name" value="Tetratricopeptide repeat domain"/>
    <property type="match status" value="1"/>
</dbReference>
<dbReference type="InterPro" id="IPR019734">
    <property type="entry name" value="TPR_rpt"/>
</dbReference>
<evidence type="ECO:0000313" key="3">
    <source>
        <dbReference type="EMBL" id="QEA13169.1"/>
    </source>
</evidence>
<keyword evidence="2" id="KW-0143">Chaperone</keyword>
<dbReference type="SUPFAM" id="SSF48452">
    <property type="entry name" value="TPR-like"/>
    <property type="match status" value="1"/>
</dbReference>
<dbReference type="InterPro" id="IPR005415">
    <property type="entry name" value="T3SS_Ca_resp_chp_LcrH/SycD"/>
</dbReference>
<reference evidence="3 4" key="1">
    <citation type="submission" date="2019-07" db="EMBL/GenBank/DDBJ databases">
        <title>Complete genome sequence of Comamonas sp. NLF 7-7 isolated from livestock.</title>
        <authorList>
            <person name="Kim D.H."/>
            <person name="Kim J.G."/>
        </authorList>
    </citation>
    <scope>NUCLEOTIDE SEQUENCE [LARGE SCALE GENOMIC DNA]</scope>
    <source>
        <strain evidence="3 4">NLF 7-7</strain>
    </source>
</reference>
<dbReference type="Proteomes" id="UP000321199">
    <property type="component" value="Chromosome"/>
</dbReference>
<dbReference type="NCBIfam" id="TIGR02552">
    <property type="entry name" value="LcrH_SycD"/>
    <property type="match status" value="1"/>
</dbReference>
<dbReference type="InterPro" id="IPR016379">
    <property type="entry name" value="T3SS_Ca_resp_chp_LcrH/SycD_sub"/>
</dbReference>
<gene>
    <name evidence="3" type="ORF">FOZ74_09070</name>
</gene>
<dbReference type="SMART" id="SM00028">
    <property type="entry name" value="TPR"/>
    <property type="match status" value="3"/>
</dbReference>
<sequence length="174" mass="19234">MDVRRGSFVVNNAMSNTTPEQEAMPLQAEFRQLLLNGGILANISGITEQECEGLYQFGHGFYSQGRYQEAFRIFALLVTYNHLEARYLMALAASAQMLGRYRDALQHYTTATLLLLTDPAPLLYSAECCIALRQTEGAIESLRLALELCGDQPEHAAVRTRAEALLAPLQAAAH</sequence>
<dbReference type="PIRSF" id="PIRSF003165">
    <property type="entry name" value="Chaperone_SicA"/>
    <property type="match status" value="1"/>
</dbReference>